<accession>A0A7X0IKE3</accession>
<dbReference type="AlphaFoldDB" id="A0A7X0IKE3"/>
<evidence type="ECO:0000259" key="1">
    <source>
        <dbReference type="Pfam" id="PF04149"/>
    </source>
</evidence>
<gene>
    <name evidence="2" type="ORF">BJ992_005034</name>
</gene>
<keyword evidence="3" id="KW-1185">Reference proteome</keyword>
<evidence type="ECO:0000313" key="3">
    <source>
        <dbReference type="Proteomes" id="UP000555564"/>
    </source>
</evidence>
<organism evidence="2 3">
    <name type="scientific">Sphaerisporangium rubeum</name>
    <dbReference type="NCBI Taxonomy" id="321317"/>
    <lineage>
        <taxon>Bacteria</taxon>
        <taxon>Bacillati</taxon>
        <taxon>Actinomycetota</taxon>
        <taxon>Actinomycetes</taxon>
        <taxon>Streptosporangiales</taxon>
        <taxon>Streptosporangiaceae</taxon>
        <taxon>Sphaerisporangium</taxon>
    </lineage>
</organism>
<dbReference type="Pfam" id="PF04149">
    <property type="entry name" value="DUF397"/>
    <property type="match status" value="1"/>
</dbReference>
<sequence>MSGATLACVTWRKSSHSGGNGNCVEVASPADELVAVRDSKTPGKAVVIVGRVEWVAYLGAVKRGDLR</sequence>
<feature type="domain" description="DUF397" evidence="1">
    <location>
        <begin position="10"/>
        <end position="62"/>
    </location>
</feature>
<dbReference type="RefSeq" id="WP_184985058.1">
    <property type="nucleotide sequence ID" value="NZ_BAAALO010000081.1"/>
</dbReference>
<proteinExistence type="predicted"/>
<reference evidence="2 3" key="1">
    <citation type="submission" date="2020-08" db="EMBL/GenBank/DDBJ databases">
        <title>Sequencing the genomes of 1000 actinobacteria strains.</title>
        <authorList>
            <person name="Klenk H.-P."/>
        </authorList>
    </citation>
    <scope>NUCLEOTIDE SEQUENCE [LARGE SCALE GENOMIC DNA]</scope>
    <source>
        <strain evidence="2 3">DSM 44936</strain>
    </source>
</reference>
<comment type="caution">
    <text evidence="2">The sequence shown here is derived from an EMBL/GenBank/DDBJ whole genome shotgun (WGS) entry which is preliminary data.</text>
</comment>
<evidence type="ECO:0000313" key="2">
    <source>
        <dbReference type="EMBL" id="MBB6475603.1"/>
    </source>
</evidence>
<protein>
    <recommendedName>
        <fullName evidence="1">DUF397 domain-containing protein</fullName>
    </recommendedName>
</protein>
<dbReference type="InterPro" id="IPR007278">
    <property type="entry name" value="DUF397"/>
</dbReference>
<dbReference type="EMBL" id="JACHIU010000001">
    <property type="protein sequence ID" value="MBB6475603.1"/>
    <property type="molecule type" value="Genomic_DNA"/>
</dbReference>
<name>A0A7X0IKE3_9ACTN</name>
<dbReference type="Proteomes" id="UP000555564">
    <property type="component" value="Unassembled WGS sequence"/>
</dbReference>